<dbReference type="PROSITE" id="PS50932">
    <property type="entry name" value="HTH_LACI_2"/>
    <property type="match status" value="1"/>
</dbReference>
<evidence type="ECO:0000313" key="6">
    <source>
        <dbReference type="EMBL" id="ROR96154.1"/>
    </source>
</evidence>
<protein>
    <submittedName>
        <fullName evidence="6">LacI family transcriptional regulator</fullName>
    </submittedName>
</protein>
<comment type="caution">
    <text evidence="6">The sequence shown here is derived from an EMBL/GenBank/DDBJ whole genome shotgun (WGS) entry which is preliminary data.</text>
</comment>
<dbReference type="GO" id="GO:0003700">
    <property type="term" value="F:DNA-binding transcription factor activity"/>
    <property type="evidence" value="ECO:0007669"/>
    <property type="project" value="TreeGrafter"/>
</dbReference>
<dbReference type="SUPFAM" id="SSF53822">
    <property type="entry name" value="Periplasmic binding protein-like I"/>
    <property type="match status" value="1"/>
</dbReference>
<dbReference type="CDD" id="cd01392">
    <property type="entry name" value="HTH_LacI"/>
    <property type="match status" value="1"/>
</dbReference>
<dbReference type="GO" id="GO:0000976">
    <property type="term" value="F:transcription cis-regulatory region binding"/>
    <property type="evidence" value="ECO:0007669"/>
    <property type="project" value="TreeGrafter"/>
</dbReference>
<feature type="domain" description="HTH lacI-type" evidence="5">
    <location>
        <begin position="1"/>
        <end position="55"/>
    </location>
</feature>
<keyword evidence="2" id="KW-0238">DNA-binding</keyword>
<dbReference type="Pfam" id="PF00356">
    <property type="entry name" value="LacI"/>
    <property type="match status" value="1"/>
</dbReference>
<evidence type="ECO:0000256" key="3">
    <source>
        <dbReference type="ARBA" id="ARBA00023163"/>
    </source>
</evidence>
<dbReference type="PANTHER" id="PTHR30146">
    <property type="entry name" value="LACI-RELATED TRANSCRIPTIONAL REPRESSOR"/>
    <property type="match status" value="1"/>
</dbReference>
<keyword evidence="7" id="KW-1185">Reference proteome</keyword>
<keyword evidence="3" id="KW-0804">Transcription</keyword>
<reference evidence="6 7" key="1">
    <citation type="submission" date="2018-11" db="EMBL/GenBank/DDBJ databases">
        <title>Sequencing the genomes of 1000 actinobacteria strains.</title>
        <authorList>
            <person name="Klenk H.-P."/>
        </authorList>
    </citation>
    <scope>NUCLEOTIDE SEQUENCE [LARGE SCALE GENOMIC DNA]</scope>
    <source>
        <strain evidence="6 7">DSM 13521</strain>
    </source>
</reference>
<sequence>MTSADVAHRAGVSTSAVSYAFNGRPGISDETRARIHAAAKELGWRPNSAARALTGARAGLVGLVIKRPARSLGTEAFYADLIAGLQAGLQEQHVALSLLVASDLEDELAIYREWTRDRRVDGVVLTDPRQGDARLDLLAALGLPAVVLGNHPSPPGQAPTVWIDDGAVTTSLLEYLWALGHRRIARVSGPEKYEHTLRRTNAMAAFLAERDAAPAEVIATDYSESEGAHAARYLLSRPAPPTAVVFDSDVLAVAGLGVAQEMGVRVPRDLSIASFDDSAMARLVRPRLTTMSRDTVEFGERAARLLLRQLDADGPVASEPGPVVTLSVRDSTAPPAAR</sequence>
<dbReference type="PANTHER" id="PTHR30146:SF155">
    <property type="entry name" value="ALANINE RACEMASE"/>
    <property type="match status" value="1"/>
</dbReference>
<dbReference type="Gene3D" id="3.40.50.2300">
    <property type="match status" value="2"/>
</dbReference>
<dbReference type="RefSeq" id="WP_245967899.1">
    <property type="nucleotide sequence ID" value="NZ_CALFQU010000014.1"/>
</dbReference>
<gene>
    <name evidence="6" type="ORF">EDD28_0730</name>
</gene>
<evidence type="ECO:0000256" key="2">
    <source>
        <dbReference type="ARBA" id="ARBA00023125"/>
    </source>
</evidence>
<dbReference type="Proteomes" id="UP000275356">
    <property type="component" value="Unassembled WGS sequence"/>
</dbReference>
<dbReference type="AlphaFoldDB" id="A0A3N2D9M3"/>
<dbReference type="SUPFAM" id="SSF47413">
    <property type="entry name" value="lambda repressor-like DNA-binding domains"/>
    <property type="match status" value="1"/>
</dbReference>
<dbReference type="InterPro" id="IPR028082">
    <property type="entry name" value="Peripla_BP_I"/>
</dbReference>
<accession>A0A3N2D9M3</accession>
<dbReference type="InterPro" id="IPR046335">
    <property type="entry name" value="LacI/GalR-like_sensor"/>
</dbReference>
<organism evidence="6 7">
    <name type="scientific">Salana multivorans</name>
    <dbReference type="NCBI Taxonomy" id="120377"/>
    <lineage>
        <taxon>Bacteria</taxon>
        <taxon>Bacillati</taxon>
        <taxon>Actinomycetota</taxon>
        <taxon>Actinomycetes</taxon>
        <taxon>Micrococcales</taxon>
        <taxon>Beutenbergiaceae</taxon>
        <taxon>Salana</taxon>
    </lineage>
</organism>
<evidence type="ECO:0000259" key="5">
    <source>
        <dbReference type="PROSITE" id="PS50932"/>
    </source>
</evidence>
<dbReference type="InterPro" id="IPR000843">
    <property type="entry name" value="HTH_LacI"/>
</dbReference>
<dbReference type="Gene3D" id="1.10.260.40">
    <property type="entry name" value="lambda repressor-like DNA-binding domains"/>
    <property type="match status" value="1"/>
</dbReference>
<dbReference type="EMBL" id="RKHQ01000001">
    <property type="protein sequence ID" value="ROR96154.1"/>
    <property type="molecule type" value="Genomic_DNA"/>
</dbReference>
<evidence type="ECO:0000313" key="7">
    <source>
        <dbReference type="Proteomes" id="UP000275356"/>
    </source>
</evidence>
<dbReference type="SMART" id="SM00354">
    <property type="entry name" value="HTH_LACI"/>
    <property type="match status" value="1"/>
</dbReference>
<name>A0A3N2D9M3_9MICO</name>
<dbReference type="CDD" id="cd06267">
    <property type="entry name" value="PBP1_LacI_sugar_binding-like"/>
    <property type="match status" value="1"/>
</dbReference>
<keyword evidence="1" id="KW-0805">Transcription regulation</keyword>
<evidence type="ECO:0000256" key="1">
    <source>
        <dbReference type="ARBA" id="ARBA00023015"/>
    </source>
</evidence>
<dbReference type="Pfam" id="PF13377">
    <property type="entry name" value="Peripla_BP_3"/>
    <property type="match status" value="1"/>
</dbReference>
<dbReference type="InterPro" id="IPR010982">
    <property type="entry name" value="Lambda_DNA-bd_dom_sf"/>
</dbReference>
<evidence type="ECO:0000256" key="4">
    <source>
        <dbReference type="SAM" id="MobiDB-lite"/>
    </source>
</evidence>
<proteinExistence type="predicted"/>
<feature type="region of interest" description="Disordered" evidence="4">
    <location>
        <begin position="318"/>
        <end position="338"/>
    </location>
</feature>